<feature type="transmembrane region" description="Helical" evidence="1">
    <location>
        <begin position="84"/>
        <end position="104"/>
    </location>
</feature>
<dbReference type="RefSeq" id="WP_075870801.1">
    <property type="nucleotide sequence ID" value="NZ_CALYQA010000003.1"/>
</dbReference>
<sequence length="138" mass="16093">MDNQLRQVVKPDLVASAYSIFLHCLSIVALLFAIFYWIRLVGVFPGELWRIDRMPWLWQVLTVVLAVTYPIAALGLWMGSLWGIILWFFAAITESLAFTLYSSYFILFPWLAIFHFLVAILFVMFQVMLVLKKNKKIL</sequence>
<feature type="transmembrane region" description="Helical" evidence="1">
    <location>
        <begin position="110"/>
        <end position="131"/>
    </location>
</feature>
<organism evidence="2 3">
    <name type="scientific">Bartonella apis</name>
    <dbReference type="NCBI Taxonomy" id="1686310"/>
    <lineage>
        <taxon>Bacteria</taxon>
        <taxon>Pseudomonadati</taxon>
        <taxon>Pseudomonadota</taxon>
        <taxon>Alphaproteobacteria</taxon>
        <taxon>Hyphomicrobiales</taxon>
        <taxon>Bartonellaceae</taxon>
        <taxon>Bartonella</taxon>
    </lineage>
</organism>
<keyword evidence="1" id="KW-0812">Transmembrane</keyword>
<dbReference type="AlphaFoldDB" id="A0A1R0F7N6"/>
<keyword evidence="3" id="KW-1185">Reference proteome</keyword>
<dbReference type="GeneID" id="92992394"/>
<comment type="caution">
    <text evidence="2">The sequence shown here is derived from an EMBL/GenBank/DDBJ whole genome shotgun (WGS) entry which is preliminary data.</text>
</comment>
<dbReference type="Pfam" id="PF19660">
    <property type="entry name" value="DUF6163"/>
    <property type="match status" value="1"/>
</dbReference>
<feature type="transmembrane region" description="Helical" evidence="1">
    <location>
        <begin position="56"/>
        <end position="77"/>
    </location>
</feature>
<protein>
    <recommendedName>
        <fullName evidence="4">Transmembrane protein</fullName>
    </recommendedName>
</protein>
<name>A0A1R0F7N6_9HYPH</name>
<evidence type="ECO:0000313" key="3">
    <source>
        <dbReference type="Proteomes" id="UP000187344"/>
    </source>
</evidence>
<dbReference type="Proteomes" id="UP000187344">
    <property type="component" value="Unassembled WGS sequence"/>
</dbReference>
<gene>
    <name evidence="2" type="ORF">PEB0149_003960</name>
</gene>
<dbReference type="InterPro" id="IPR046161">
    <property type="entry name" value="DUF6163"/>
</dbReference>
<feature type="transmembrane region" description="Helical" evidence="1">
    <location>
        <begin position="12"/>
        <end position="36"/>
    </location>
</feature>
<evidence type="ECO:0000256" key="1">
    <source>
        <dbReference type="SAM" id="Phobius"/>
    </source>
</evidence>
<dbReference type="EMBL" id="LXYT01000003">
    <property type="protein sequence ID" value="OLY42978.1"/>
    <property type="molecule type" value="Genomic_DNA"/>
</dbReference>
<accession>A0A1R0F7N6</accession>
<keyword evidence="1" id="KW-1133">Transmembrane helix</keyword>
<reference evidence="2 3" key="1">
    <citation type="submission" date="2016-12" db="EMBL/GenBank/DDBJ databases">
        <title>Comparative genomics of Bartonella apis.</title>
        <authorList>
            <person name="Engel P."/>
        </authorList>
    </citation>
    <scope>NUCLEOTIDE SEQUENCE [LARGE SCALE GENOMIC DNA]</scope>
    <source>
        <strain evidence="2 3">PEB0149</strain>
    </source>
</reference>
<evidence type="ECO:0000313" key="2">
    <source>
        <dbReference type="EMBL" id="OLY42978.1"/>
    </source>
</evidence>
<proteinExistence type="predicted"/>
<dbReference type="OrthoDB" id="7843623at2"/>
<evidence type="ECO:0008006" key="4">
    <source>
        <dbReference type="Google" id="ProtNLM"/>
    </source>
</evidence>
<keyword evidence="1" id="KW-0472">Membrane</keyword>